<name>A0A813WP58_ADIRI</name>
<sequence>MGEIDTTALIISICVVIPAVIAIGICVIIYCSHRNKDQKLNRQINRSTLYEYEFPRERQSREAYIIDFSRTSRSQPQSRRREPPPIFEQSPPAYDTTIIPTRRQPPTFYLPLRNGARQSPSTITTSAYSAMPPSYAEIFLTPQTLSNE</sequence>
<reference evidence="3" key="1">
    <citation type="submission" date="2021-02" db="EMBL/GenBank/DDBJ databases">
        <authorList>
            <person name="Nowell W R."/>
        </authorList>
    </citation>
    <scope>NUCLEOTIDE SEQUENCE</scope>
</reference>
<protein>
    <submittedName>
        <fullName evidence="3">Uncharacterized protein</fullName>
    </submittedName>
</protein>
<accession>A0A813WP58</accession>
<keyword evidence="2" id="KW-0472">Membrane</keyword>
<organism evidence="3 4">
    <name type="scientific">Adineta ricciae</name>
    <name type="common">Rotifer</name>
    <dbReference type="NCBI Taxonomy" id="249248"/>
    <lineage>
        <taxon>Eukaryota</taxon>
        <taxon>Metazoa</taxon>
        <taxon>Spiralia</taxon>
        <taxon>Gnathifera</taxon>
        <taxon>Rotifera</taxon>
        <taxon>Eurotatoria</taxon>
        <taxon>Bdelloidea</taxon>
        <taxon>Adinetida</taxon>
        <taxon>Adinetidae</taxon>
        <taxon>Adineta</taxon>
    </lineage>
</organism>
<keyword evidence="2" id="KW-1133">Transmembrane helix</keyword>
<evidence type="ECO:0000256" key="1">
    <source>
        <dbReference type="SAM" id="MobiDB-lite"/>
    </source>
</evidence>
<evidence type="ECO:0000313" key="4">
    <source>
        <dbReference type="Proteomes" id="UP000663852"/>
    </source>
</evidence>
<dbReference type="Proteomes" id="UP000663852">
    <property type="component" value="Unassembled WGS sequence"/>
</dbReference>
<dbReference type="AlphaFoldDB" id="A0A813WP58"/>
<feature type="compositionally biased region" description="Polar residues" evidence="1">
    <location>
        <begin position="116"/>
        <end position="128"/>
    </location>
</feature>
<evidence type="ECO:0000256" key="2">
    <source>
        <dbReference type="SAM" id="Phobius"/>
    </source>
</evidence>
<dbReference type="EMBL" id="CAJNOJ010000022">
    <property type="protein sequence ID" value="CAF0854005.1"/>
    <property type="molecule type" value="Genomic_DNA"/>
</dbReference>
<gene>
    <name evidence="3" type="ORF">EDS130_LOCUS7461</name>
</gene>
<dbReference type="OrthoDB" id="10037662at2759"/>
<proteinExistence type="predicted"/>
<feature type="region of interest" description="Disordered" evidence="1">
    <location>
        <begin position="65"/>
        <end position="104"/>
    </location>
</feature>
<comment type="caution">
    <text evidence="3">The sequence shown here is derived from an EMBL/GenBank/DDBJ whole genome shotgun (WGS) entry which is preliminary data.</text>
</comment>
<evidence type="ECO:0000313" key="3">
    <source>
        <dbReference type="EMBL" id="CAF0854005.1"/>
    </source>
</evidence>
<keyword evidence="2" id="KW-0812">Transmembrane</keyword>
<feature type="transmembrane region" description="Helical" evidence="2">
    <location>
        <begin position="6"/>
        <end position="32"/>
    </location>
</feature>
<feature type="region of interest" description="Disordered" evidence="1">
    <location>
        <begin position="109"/>
        <end position="128"/>
    </location>
</feature>